<dbReference type="OrthoDB" id="249703at2759"/>
<name>A0A422Q8T6_9TRYP</name>
<gene>
    <name evidence="2" type="ORF">Tco025E_01551</name>
</gene>
<dbReference type="Gene3D" id="1.20.1050.10">
    <property type="match status" value="2"/>
</dbReference>
<dbReference type="AlphaFoldDB" id="A0A422Q8T6"/>
<dbReference type="CDD" id="cd03044">
    <property type="entry name" value="GST_N_EF1Bgamma"/>
    <property type="match status" value="1"/>
</dbReference>
<dbReference type="Proteomes" id="UP000284403">
    <property type="component" value="Unassembled WGS sequence"/>
</dbReference>
<reference evidence="2 3" key="1">
    <citation type="journal article" date="2018" name="BMC Genomics">
        <title>Genomic comparison of Trypanosoma conorhini and Trypanosoma rangeli to Trypanosoma cruzi strains of high and low virulence.</title>
        <authorList>
            <person name="Bradwell K.R."/>
            <person name="Koparde V.N."/>
            <person name="Matveyev A.V."/>
            <person name="Serrano M.G."/>
            <person name="Alves J.M."/>
            <person name="Parikh H."/>
            <person name="Huang B."/>
            <person name="Lee V."/>
            <person name="Espinosa-Alvarez O."/>
            <person name="Ortiz P.A."/>
            <person name="Costa-Martins A.G."/>
            <person name="Teixeira M.M."/>
            <person name="Buck G.A."/>
        </authorList>
    </citation>
    <scope>NUCLEOTIDE SEQUENCE [LARGE SCALE GENOMIC DNA]</scope>
    <source>
        <strain evidence="2 3">025E</strain>
    </source>
</reference>
<dbReference type="InterPro" id="IPR036249">
    <property type="entry name" value="Thioredoxin-like_sf"/>
</dbReference>
<feature type="domain" description="GST N-terminal" evidence="1">
    <location>
        <begin position="1"/>
        <end position="82"/>
    </location>
</feature>
<comment type="caution">
    <text evidence="2">The sequence shown here is derived from an EMBL/GenBank/DDBJ whole genome shotgun (WGS) entry which is preliminary data.</text>
</comment>
<keyword evidence="2" id="KW-0251">Elongation factor</keyword>
<dbReference type="SUPFAM" id="SSF47616">
    <property type="entry name" value="GST C-terminal domain-like"/>
    <property type="match status" value="2"/>
</dbReference>
<dbReference type="InterPro" id="IPR004045">
    <property type="entry name" value="Glutathione_S-Trfase_N"/>
</dbReference>
<evidence type="ECO:0000313" key="2">
    <source>
        <dbReference type="EMBL" id="RNF26350.1"/>
    </source>
</evidence>
<dbReference type="FunFam" id="3.40.30.10:FF:000148">
    <property type="entry name" value="Elongation factor 1B gamma"/>
    <property type="match status" value="1"/>
</dbReference>
<dbReference type="SUPFAM" id="SSF52833">
    <property type="entry name" value="Thioredoxin-like"/>
    <property type="match status" value="1"/>
</dbReference>
<organism evidence="2 3">
    <name type="scientific">Trypanosoma conorhini</name>
    <dbReference type="NCBI Taxonomy" id="83891"/>
    <lineage>
        <taxon>Eukaryota</taxon>
        <taxon>Discoba</taxon>
        <taxon>Euglenozoa</taxon>
        <taxon>Kinetoplastea</taxon>
        <taxon>Metakinetoplastina</taxon>
        <taxon>Trypanosomatida</taxon>
        <taxon>Trypanosomatidae</taxon>
        <taxon>Trypanosoma</taxon>
    </lineage>
</organism>
<dbReference type="InterPro" id="IPR050802">
    <property type="entry name" value="EF-GSTs"/>
</dbReference>
<evidence type="ECO:0000313" key="3">
    <source>
        <dbReference type="Proteomes" id="UP000284403"/>
    </source>
</evidence>
<protein>
    <submittedName>
        <fullName evidence="2">Elongation factor 1-gamma (EF-1-gamma)</fullName>
    </submittedName>
</protein>
<dbReference type="PROSITE" id="PS50404">
    <property type="entry name" value="GST_NTER"/>
    <property type="match status" value="1"/>
</dbReference>
<dbReference type="EMBL" id="MKKU01000046">
    <property type="protein sequence ID" value="RNF26350.1"/>
    <property type="molecule type" value="Genomic_DNA"/>
</dbReference>
<dbReference type="InterPro" id="IPR036282">
    <property type="entry name" value="Glutathione-S-Trfase_C_sf"/>
</dbReference>
<dbReference type="PANTHER" id="PTHR43986:SF1">
    <property type="entry name" value="ELONGATION FACTOR 1-GAMMA"/>
    <property type="match status" value="1"/>
</dbReference>
<accession>A0A422Q8T6</accession>
<dbReference type="RefSeq" id="XP_029231556.1">
    <property type="nucleotide sequence ID" value="XM_029368489.1"/>
</dbReference>
<dbReference type="Gene3D" id="3.40.30.10">
    <property type="entry name" value="Glutaredoxin"/>
    <property type="match status" value="1"/>
</dbReference>
<dbReference type="PANTHER" id="PTHR43986">
    <property type="entry name" value="ELONGATION FACTOR 1-GAMMA"/>
    <property type="match status" value="1"/>
</dbReference>
<dbReference type="GO" id="GO:0005737">
    <property type="term" value="C:cytoplasm"/>
    <property type="evidence" value="ECO:0007669"/>
    <property type="project" value="TreeGrafter"/>
</dbReference>
<dbReference type="GO" id="GO:0003746">
    <property type="term" value="F:translation elongation factor activity"/>
    <property type="evidence" value="ECO:0007669"/>
    <property type="project" value="UniProtKB-KW"/>
</dbReference>
<keyword evidence="2" id="KW-0648">Protein biosynthesis</keyword>
<dbReference type="GO" id="GO:0005634">
    <property type="term" value="C:nucleus"/>
    <property type="evidence" value="ECO:0007669"/>
    <property type="project" value="TreeGrafter"/>
</dbReference>
<evidence type="ECO:0000259" key="1">
    <source>
        <dbReference type="PROSITE" id="PS50404"/>
    </source>
</evidence>
<keyword evidence="3" id="KW-1185">Reference proteome</keyword>
<dbReference type="GeneID" id="40315162"/>
<proteinExistence type="predicted"/>
<dbReference type="Pfam" id="PF02798">
    <property type="entry name" value="GST_N"/>
    <property type="match status" value="1"/>
</dbReference>
<sequence length="354" mass="38519">MVLSLIGPLDNPRVQRVLLVAAYAGTRLKVVPVTLGSETAGESYRRNCHPLGRVPVLKTDEGYLFEANAIVRHLARTERPYGVDGGERYPSPQHVVPYILYGKGLQEAAEVDAWLDFVTNEIDPYVFPLFAAEQEEKKQAAKAQGDAAAAKSAARQSLMDSLREGLNGLEQRLVYKKQLRKLAVVGGSSNNPLSSRTGMQEEVDEGLSEDDYLLAATPRESTVLRGYHTYNIKTHVEEPSANANEAVAQEGRSGTPLLAHLGAPSPRPSGQTPRLSCYSPRRSVNPPSELIFLVGDSLTAADLVVALAVNQALSLKQLGATLKQQYPQVVRYHHGILRLPLATELRKALGISVL</sequence>